<evidence type="ECO:0000256" key="1">
    <source>
        <dbReference type="ARBA" id="ARBA00006882"/>
    </source>
</evidence>
<dbReference type="SMART" id="SM00338">
    <property type="entry name" value="BRLZ"/>
    <property type="match status" value="1"/>
</dbReference>
<dbReference type="OrthoDB" id="2187714at2759"/>
<dbReference type="Gene3D" id="1.20.5.170">
    <property type="match status" value="1"/>
</dbReference>
<dbReference type="CDD" id="cd14696">
    <property type="entry name" value="bZIP_Jun"/>
    <property type="match status" value="1"/>
</dbReference>
<keyword evidence="2" id="KW-0805">Transcription regulation</keyword>
<dbReference type="CTD" id="3725"/>
<dbReference type="GO" id="GO:0051726">
    <property type="term" value="P:regulation of cell cycle"/>
    <property type="evidence" value="ECO:0000318"/>
    <property type="project" value="GO_Central"/>
</dbReference>
<reference evidence="8" key="2">
    <citation type="journal article" date="2003" name="Dev. Genes Evol.">
        <title>Genomewide surveys of developmentally relevant genes in Ciona intestinalis.</title>
        <authorList>
            <person name="Satou Y."/>
            <person name="Satoh N."/>
        </authorList>
    </citation>
    <scope>NUCLEOTIDE SEQUENCE</scope>
</reference>
<dbReference type="Pfam" id="PF00170">
    <property type="entry name" value="bZIP_1"/>
    <property type="match status" value="1"/>
</dbReference>
<evidence type="ECO:0000313" key="8">
    <source>
        <dbReference type="EMBL" id="BAE06526.1"/>
    </source>
</evidence>
<accession>A0A1W2VQK9</accession>
<dbReference type="InterPro" id="IPR046347">
    <property type="entry name" value="bZIP_sf"/>
</dbReference>
<gene>
    <name evidence="8" type="primary">Ci-Jun</name>
    <name evidence="9" type="synonym">jun</name>
</gene>
<dbReference type="HOGENOM" id="CLU_057007_0_0_1"/>
<dbReference type="Proteomes" id="UP000008144">
    <property type="component" value="Chromosome 5"/>
</dbReference>
<keyword evidence="3" id="KW-0238">DNA-binding</keyword>
<evidence type="ECO:0000256" key="3">
    <source>
        <dbReference type="ARBA" id="ARBA00023125"/>
    </source>
</evidence>
<dbReference type="STRING" id="7719.ENSCINP00000018871"/>
<dbReference type="InterPro" id="IPR050946">
    <property type="entry name" value="AP-1_TF_bZIP"/>
</dbReference>
<dbReference type="EMBL" id="AB210521">
    <property type="protein sequence ID" value="BAE06526.1"/>
    <property type="molecule type" value="mRNA"/>
</dbReference>
<feature type="domain" description="BZIP" evidence="7">
    <location>
        <begin position="302"/>
        <end position="365"/>
    </location>
</feature>
<dbReference type="GeneID" id="778972"/>
<organism evidence="8">
    <name type="scientific">Ciona intestinalis</name>
    <name type="common">Transparent sea squirt</name>
    <name type="synonym">Ascidia intestinalis</name>
    <dbReference type="NCBI Taxonomy" id="7719"/>
    <lineage>
        <taxon>Eukaryota</taxon>
        <taxon>Metazoa</taxon>
        <taxon>Chordata</taxon>
        <taxon>Tunicata</taxon>
        <taxon>Ascidiacea</taxon>
        <taxon>Phlebobranchia</taxon>
        <taxon>Cionidae</taxon>
        <taxon>Ciona</taxon>
    </lineage>
</organism>
<proteinExistence type="evidence at transcript level"/>
<reference evidence="8" key="4">
    <citation type="submission" date="2005-04" db="EMBL/GenBank/DDBJ databases">
        <title>Expressed genes in Ciona intestinalis.</title>
        <authorList>
            <person name="Satou Y."/>
        </authorList>
    </citation>
    <scope>NUCLEOTIDE SEQUENCE</scope>
</reference>
<dbReference type="GO" id="GO:0042127">
    <property type="term" value="P:regulation of cell population proliferation"/>
    <property type="evidence" value="ECO:0000318"/>
    <property type="project" value="GO_Central"/>
</dbReference>
<keyword evidence="10" id="KW-1185">Reference proteome</keyword>
<dbReference type="GO" id="GO:0048545">
    <property type="term" value="P:response to steroid hormone"/>
    <property type="evidence" value="ECO:0000318"/>
    <property type="project" value="GO_Central"/>
</dbReference>
<feature type="compositionally biased region" description="Polar residues" evidence="6">
    <location>
        <begin position="207"/>
        <end position="220"/>
    </location>
</feature>
<protein>
    <submittedName>
        <fullName evidence="8 9">Transcription factor protein</fullName>
    </submittedName>
</protein>
<feature type="region of interest" description="Disordered" evidence="6">
    <location>
        <begin position="17"/>
        <end position="37"/>
    </location>
</feature>
<evidence type="ECO:0000259" key="7">
    <source>
        <dbReference type="PROSITE" id="PS50217"/>
    </source>
</evidence>
<dbReference type="SUPFAM" id="SSF57959">
    <property type="entry name" value="Leucine zipper domain"/>
    <property type="match status" value="1"/>
</dbReference>
<dbReference type="PROSITE" id="PS50217">
    <property type="entry name" value="BZIP"/>
    <property type="match status" value="1"/>
</dbReference>
<dbReference type="Ensembl" id="ENSCINT00000018871.3">
    <property type="protein sequence ID" value="ENSCINP00000018871.3"/>
    <property type="gene ID" value="ENSCING00000009285.3"/>
</dbReference>
<reference evidence="9" key="5">
    <citation type="journal article" date="2008" name="Genome Biol.">
        <title>Improved genome assembly and evidence-based global gene model set for the chordate Ciona intestinalis: new insight into intron and operon populations.</title>
        <authorList>
            <person name="Satou Y."/>
            <person name="Mineta K."/>
            <person name="Ogasawara M."/>
            <person name="Sasakura Y."/>
            <person name="Shoguchi E."/>
            <person name="Ueno K."/>
            <person name="Yamada L."/>
            <person name="Matsumoto J."/>
            <person name="Wasserscheid J."/>
            <person name="Dewar K."/>
            <person name="Wiley G.B."/>
            <person name="Macmil S.L."/>
            <person name="Roe B.A."/>
            <person name="Zeller R.W."/>
            <person name="Hastings K.E."/>
            <person name="Lemaire P."/>
            <person name="Lindquist E."/>
            <person name="Endo T."/>
            <person name="Hotta K."/>
            <person name="Inaba K."/>
        </authorList>
    </citation>
    <scope>NUCLEOTIDE SEQUENCE [LARGE SCALE GENOMIC DNA]</scope>
    <source>
        <strain evidence="9">wild type</strain>
    </source>
</reference>
<feature type="coiled-coil region" evidence="5">
    <location>
        <begin position="307"/>
        <end position="361"/>
    </location>
</feature>
<dbReference type="GO" id="GO:0045944">
    <property type="term" value="P:positive regulation of transcription by RNA polymerase II"/>
    <property type="evidence" value="ECO:0000318"/>
    <property type="project" value="GO_Central"/>
</dbReference>
<dbReference type="InterPro" id="IPR005643">
    <property type="entry name" value="JNK"/>
</dbReference>
<dbReference type="PANTHER" id="PTHR11462:SF35">
    <property type="entry name" value="TRANSCRIPTION FACTOR JRA"/>
    <property type="match status" value="1"/>
</dbReference>
<evidence type="ECO:0000256" key="2">
    <source>
        <dbReference type="ARBA" id="ARBA00023015"/>
    </source>
</evidence>
<dbReference type="GeneTree" id="ENSGT00940000169681"/>
<feature type="compositionally biased region" description="Polar residues" evidence="6">
    <location>
        <begin position="21"/>
        <end position="32"/>
    </location>
</feature>
<dbReference type="SUPFAM" id="SSF47454">
    <property type="entry name" value="A DNA-binding domain in eukaryotic transcription factors"/>
    <property type="match status" value="1"/>
</dbReference>
<evidence type="ECO:0000313" key="10">
    <source>
        <dbReference type="Proteomes" id="UP000008144"/>
    </source>
</evidence>
<accession>Q4H3A1</accession>
<dbReference type="Pfam" id="PF03957">
    <property type="entry name" value="Jun"/>
    <property type="match status" value="1"/>
</dbReference>
<evidence type="ECO:0000256" key="5">
    <source>
        <dbReference type="SAM" id="Coils"/>
    </source>
</evidence>
<dbReference type="RefSeq" id="NP_001071996.1">
    <property type="nucleotide sequence ID" value="NM_001078528.1"/>
</dbReference>
<reference evidence="9" key="6">
    <citation type="submission" date="2025-05" db="UniProtKB">
        <authorList>
            <consortium name="Ensembl"/>
        </authorList>
    </citation>
    <scope>IDENTIFICATION</scope>
</reference>
<name>Q4H3A1_CIOIN</name>
<dbReference type="AlphaFoldDB" id="Q4H3A1"/>
<dbReference type="PANTHER" id="PTHR11462">
    <property type="entry name" value="JUN TRANSCRIPTION FACTOR-RELATED"/>
    <property type="match status" value="1"/>
</dbReference>
<reference evidence="10" key="1">
    <citation type="journal article" date="2002" name="Science">
        <title>The draft genome of Ciona intestinalis: insights into chordate and vertebrate origins.</title>
        <authorList>
            <person name="Dehal P."/>
            <person name="Satou Y."/>
            <person name="Campbell R.K."/>
            <person name="Chapman J."/>
            <person name="Degnan B."/>
            <person name="De Tomaso A."/>
            <person name="Davidson B."/>
            <person name="Di Gregorio A."/>
            <person name="Gelpke M."/>
            <person name="Goodstein D.M."/>
            <person name="Harafuji N."/>
            <person name="Hastings K.E."/>
            <person name="Ho I."/>
            <person name="Hotta K."/>
            <person name="Huang W."/>
            <person name="Kawashima T."/>
            <person name="Lemaire P."/>
            <person name="Martinez D."/>
            <person name="Meinertzhagen I.A."/>
            <person name="Necula S."/>
            <person name="Nonaka M."/>
            <person name="Putnam N."/>
            <person name="Rash S."/>
            <person name="Saiga H."/>
            <person name="Satake M."/>
            <person name="Terry A."/>
            <person name="Yamada L."/>
            <person name="Wang H.G."/>
            <person name="Awazu S."/>
            <person name="Azumi K."/>
            <person name="Boore J."/>
            <person name="Branno M."/>
            <person name="Chin-Bow S."/>
            <person name="DeSantis R."/>
            <person name="Doyle S."/>
            <person name="Francino P."/>
            <person name="Keys D.N."/>
            <person name="Haga S."/>
            <person name="Hayashi H."/>
            <person name="Hino K."/>
            <person name="Imai K.S."/>
            <person name="Inaba K."/>
            <person name="Kano S."/>
            <person name="Kobayashi K."/>
            <person name="Kobayashi M."/>
            <person name="Lee B.I."/>
            <person name="Makabe K.W."/>
            <person name="Manohar C."/>
            <person name="Matassi G."/>
            <person name="Medina M."/>
            <person name="Mochizuki Y."/>
            <person name="Mount S."/>
            <person name="Morishita T."/>
            <person name="Miura S."/>
            <person name="Nakayama A."/>
            <person name="Nishizaka S."/>
            <person name="Nomoto H."/>
            <person name="Ohta F."/>
            <person name="Oishi K."/>
            <person name="Rigoutsos I."/>
            <person name="Sano M."/>
            <person name="Sasaki A."/>
            <person name="Sasakura Y."/>
            <person name="Shoguchi E."/>
            <person name="Shin-i T."/>
            <person name="Spagnuolo A."/>
            <person name="Stainier D."/>
            <person name="Suzuki M.M."/>
            <person name="Tassy O."/>
            <person name="Takatori N."/>
            <person name="Tokuoka M."/>
            <person name="Yagi K."/>
            <person name="Yoshizaki F."/>
            <person name="Wada S."/>
            <person name="Zhang C."/>
            <person name="Hyatt P.D."/>
            <person name="Larimer F."/>
            <person name="Detter C."/>
            <person name="Doggett N."/>
            <person name="Glavina T."/>
            <person name="Hawkins T."/>
            <person name="Richardson P."/>
            <person name="Lucas S."/>
            <person name="Kohara Y."/>
            <person name="Levine M."/>
            <person name="Satoh N."/>
            <person name="Rokhsar D.S."/>
        </authorList>
    </citation>
    <scope>NUCLEOTIDE SEQUENCE [LARGE SCALE GENOMIC DNA]</scope>
</reference>
<feature type="region of interest" description="Disordered" evidence="6">
    <location>
        <begin position="195"/>
        <end position="220"/>
    </location>
</feature>
<accession>F7B9Z5</accession>
<dbReference type="KEGG" id="cin:778972"/>
<dbReference type="EMBL" id="EAAA01002173">
    <property type="status" value="NOT_ANNOTATED_CDS"/>
    <property type="molecule type" value="Genomic_DNA"/>
</dbReference>
<dbReference type="PROSITE" id="PS00036">
    <property type="entry name" value="BZIP_BASIC"/>
    <property type="match status" value="1"/>
</dbReference>
<dbReference type="InterPro" id="IPR004827">
    <property type="entry name" value="bZIP"/>
</dbReference>
<dbReference type="InterPro" id="IPR008917">
    <property type="entry name" value="TF_DNA-bd_sf"/>
</dbReference>
<dbReference type="GO" id="GO:0000981">
    <property type="term" value="F:DNA-binding transcription factor activity, RNA polymerase II-specific"/>
    <property type="evidence" value="ECO:0000318"/>
    <property type="project" value="GO_Central"/>
</dbReference>
<keyword evidence="5" id="KW-0175">Coiled coil</keyword>
<sequence>MEVTFYHDDPASRITYDLHSSPGSVESASSTDGGPVSAISTVPPPYSRHQYDHEFNKTAVLKGMSLNLSDNYSRQSLGKANSAITSSAISSTGYHQPNVVTNSYEQIQSSIVPASSSSLSVSIPEHGSLNAATLSTPDLVNMLKVGSPDFDRMLVHSSQANTQNNSQFFQRNATQEQEIYAQGFVRELERLKSHGSNPDLAAASPHSAGSSTTETPQPSVITSGVMSHQHYAPESYYTREQLHDIPTTSGLGGTVHHVGNPIHLAQQPPMAYMPHLKEESPQTVPIGSSPPVSPINMDHQELIKSERKRLRNRVAASKCRKRKLERISRLEDKVNNLKNQNLELTSSANLLRQQVAELKSKVMTHVNSGCQLMMSQQQVTF</sequence>
<dbReference type="FunFam" id="1.20.5.170:FF:000012">
    <property type="entry name" value="Putative transcription factor AP-1"/>
    <property type="match status" value="1"/>
</dbReference>
<dbReference type="InterPro" id="IPR002112">
    <property type="entry name" value="Leuzip_Jun"/>
</dbReference>
<dbReference type="IntAct" id="Q4H3A1">
    <property type="interactions" value="3"/>
</dbReference>
<evidence type="ECO:0000256" key="6">
    <source>
        <dbReference type="SAM" id="MobiDB-lite"/>
    </source>
</evidence>
<dbReference type="PRINTS" id="PR00043">
    <property type="entry name" value="LEUZIPPRJUN"/>
</dbReference>
<evidence type="ECO:0000313" key="9">
    <source>
        <dbReference type="Ensembl" id="ENSCINP00000018871.3"/>
    </source>
</evidence>
<reference evidence="8" key="3">
    <citation type="journal article" date="2004" name="Development">
        <title>Gene expression profiles of transcription factors and signaling molecules in the ascidian embryo: towards a comprehensive understanding of gene networks.</title>
        <authorList>
            <person name="Imai K.S."/>
            <person name="Hino K."/>
            <person name="Yagi K."/>
            <person name="Satoh N."/>
            <person name="Satou Y."/>
        </authorList>
    </citation>
    <scope>NUCLEOTIDE SEQUENCE</scope>
</reference>
<dbReference type="GO" id="GO:0005667">
    <property type="term" value="C:transcription regulator complex"/>
    <property type="evidence" value="ECO:0000318"/>
    <property type="project" value="GO_Central"/>
</dbReference>
<dbReference type="GO" id="GO:0000978">
    <property type="term" value="F:RNA polymerase II cis-regulatory region sequence-specific DNA binding"/>
    <property type="evidence" value="ECO:0000318"/>
    <property type="project" value="GO_Central"/>
</dbReference>
<comment type="similarity">
    <text evidence="1">Belongs to the bZIP family. Jun subfamily.</text>
</comment>
<dbReference type="OMA" id="LNGCQRQ"/>
<keyword evidence="4" id="KW-0804">Transcription</keyword>
<evidence type="ECO:0000256" key="4">
    <source>
        <dbReference type="ARBA" id="ARBA00023163"/>
    </source>
</evidence>